<reference evidence="2 3" key="1">
    <citation type="journal article" date="2018" name="Front. Microbiol.">
        <title>Prospects for Fungal Bioremediation of Acidic Radioactive Waste Sites: Characterization and Genome Sequence of Rhodotorula taiwanensis MD1149.</title>
        <authorList>
            <person name="Tkavc R."/>
            <person name="Matrosova V.Y."/>
            <person name="Grichenko O.E."/>
            <person name="Gostincar C."/>
            <person name="Volpe R.P."/>
            <person name="Klimenkova P."/>
            <person name="Gaidamakova E.K."/>
            <person name="Zhou C.E."/>
            <person name="Stewart B.J."/>
            <person name="Lyman M.G."/>
            <person name="Malfatti S.A."/>
            <person name="Rubinfeld B."/>
            <person name="Courtot M."/>
            <person name="Singh J."/>
            <person name="Dalgard C.L."/>
            <person name="Hamilton T."/>
            <person name="Frey K.G."/>
            <person name="Gunde-Cimerman N."/>
            <person name="Dugan L."/>
            <person name="Daly M.J."/>
        </authorList>
    </citation>
    <scope>NUCLEOTIDE SEQUENCE [LARGE SCALE GENOMIC DNA]</scope>
    <source>
        <strain evidence="2 3">MD1149</strain>
    </source>
</reference>
<sequence>MSASATLTPTATARKSVFLPSQGFPNLPTVVPQPSGDNSSTGPTVLLVLLPVLFGSLMLLAIGLGVAQYYRQRAREQQRQSGLRTARLRRGSTHPFTTHEMSVVNRPDLETGFSRYDQTRLHRSSCRASLLLRTNHKSALTTENELTFSTAYLAVCTPAHEVLNSIVRMSL</sequence>
<dbReference type="EMBL" id="PJQD01000009">
    <property type="protein sequence ID" value="POY75942.1"/>
    <property type="molecule type" value="Genomic_DNA"/>
</dbReference>
<proteinExistence type="predicted"/>
<keyword evidence="1" id="KW-0812">Transmembrane</keyword>
<organism evidence="2 3">
    <name type="scientific">Rhodotorula taiwanensis</name>
    <dbReference type="NCBI Taxonomy" id="741276"/>
    <lineage>
        <taxon>Eukaryota</taxon>
        <taxon>Fungi</taxon>
        <taxon>Dikarya</taxon>
        <taxon>Basidiomycota</taxon>
        <taxon>Pucciniomycotina</taxon>
        <taxon>Microbotryomycetes</taxon>
        <taxon>Sporidiobolales</taxon>
        <taxon>Sporidiobolaceae</taxon>
        <taxon>Rhodotorula</taxon>
    </lineage>
</organism>
<keyword evidence="1" id="KW-0472">Membrane</keyword>
<evidence type="ECO:0000313" key="3">
    <source>
        <dbReference type="Proteomes" id="UP000237144"/>
    </source>
</evidence>
<protein>
    <submittedName>
        <fullName evidence="2">Uncharacterized protein</fullName>
    </submittedName>
</protein>
<evidence type="ECO:0000256" key="1">
    <source>
        <dbReference type="SAM" id="Phobius"/>
    </source>
</evidence>
<feature type="transmembrane region" description="Helical" evidence="1">
    <location>
        <begin position="45"/>
        <end position="70"/>
    </location>
</feature>
<gene>
    <name evidence="2" type="ORF">BMF94_1026</name>
</gene>
<dbReference type="Proteomes" id="UP000237144">
    <property type="component" value="Unassembled WGS sequence"/>
</dbReference>
<comment type="caution">
    <text evidence="2">The sequence shown here is derived from an EMBL/GenBank/DDBJ whole genome shotgun (WGS) entry which is preliminary data.</text>
</comment>
<evidence type="ECO:0000313" key="2">
    <source>
        <dbReference type="EMBL" id="POY75942.1"/>
    </source>
</evidence>
<dbReference type="AlphaFoldDB" id="A0A2S5BGQ2"/>
<name>A0A2S5BGQ2_9BASI</name>
<accession>A0A2S5BGQ2</accession>
<keyword evidence="1" id="KW-1133">Transmembrane helix</keyword>
<keyword evidence="3" id="KW-1185">Reference proteome</keyword>